<dbReference type="PANTHER" id="PTHR44846:SF1">
    <property type="entry name" value="MANNOSYL-D-GLYCERATE TRANSPORT_METABOLISM SYSTEM REPRESSOR MNGR-RELATED"/>
    <property type="match status" value="1"/>
</dbReference>
<evidence type="ECO:0000259" key="4">
    <source>
        <dbReference type="PROSITE" id="PS50949"/>
    </source>
</evidence>
<dbReference type="RefSeq" id="WP_288199894.1">
    <property type="nucleotide sequence ID" value="NZ_LT608334.1"/>
</dbReference>
<protein>
    <submittedName>
        <fullName evidence="5">Transcriptional regulator, GntR family</fullName>
    </submittedName>
</protein>
<dbReference type="PANTHER" id="PTHR44846">
    <property type="entry name" value="MANNOSYL-D-GLYCERATE TRANSPORT/METABOLISM SYSTEM REPRESSOR MNGR-RELATED"/>
    <property type="match status" value="1"/>
</dbReference>
<dbReference type="SUPFAM" id="SSF46785">
    <property type="entry name" value="Winged helix' DNA-binding domain"/>
    <property type="match status" value="1"/>
</dbReference>
<keyword evidence="1" id="KW-0805">Transcription regulation</keyword>
<keyword evidence="2" id="KW-0238">DNA-binding</keyword>
<dbReference type="Gene3D" id="3.40.1410.10">
    <property type="entry name" value="Chorismate lyase-like"/>
    <property type="match status" value="1"/>
</dbReference>
<dbReference type="GO" id="GO:0003700">
    <property type="term" value="F:DNA-binding transcription factor activity"/>
    <property type="evidence" value="ECO:0007669"/>
    <property type="project" value="InterPro"/>
</dbReference>
<dbReference type="SMART" id="SM00866">
    <property type="entry name" value="UTRA"/>
    <property type="match status" value="1"/>
</dbReference>
<dbReference type="InterPro" id="IPR011663">
    <property type="entry name" value="UTRA"/>
</dbReference>
<dbReference type="CDD" id="cd07377">
    <property type="entry name" value="WHTH_GntR"/>
    <property type="match status" value="1"/>
</dbReference>
<dbReference type="Pfam" id="PF00392">
    <property type="entry name" value="GntR"/>
    <property type="match status" value="1"/>
</dbReference>
<gene>
    <name evidence="5" type="ORF">KL86PLE_130445</name>
</gene>
<dbReference type="InterPro" id="IPR036388">
    <property type="entry name" value="WH-like_DNA-bd_sf"/>
</dbReference>
<dbReference type="GO" id="GO:0045892">
    <property type="term" value="P:negative regulation of DNA-templated transcription"/>
    <property type="evidence" value="ECO:0007669"/>
    <property type="project" value="TreeGrafter"/>
</dbReference>
<keyword evidence="3" id="KW-0804">Transcription</keyword>
<feature type="domain" description="HTH gntR-type" evidence="4">
    <location>
        <begin position="10"/>
        <end position="78"/>
    </location>
</feature>
<dbReference type="InterPro" id="IPR000524">
    <property type="entry name" value="Tscrpt_reg_HTH_GntR"/>
</dbReference>
<dbReference type="Gene3D" id="1.10.10.10">
    <property type="entry name" value="Winged helix-like DNA-binding domain superfamily/Winged helix DNA-binding domain"/>
    <property type="match status" value="1"/>
</dbReference>
<dbReference type="PRINTS" id="PR00035">
    <property type="entry name" value="HTHGNTR"/>
</dbReference>
<dbReference type="InterPro" id="IPR050679">
    <property type="entry name" value="Bact_HTH_transcr_reg"/>
</dbReference>
<dbReference type="AlphaFoldDB" id="A0A212LBU1"/>
<evidence type="ECO:0000256" key="3">
    <source>
        <dbReference type="ARBA" id="ARBA00023163"/>
    </source>
</evidence>
<evidence type="ECO:0000256" key="1">
    <source>
        <dbReference type="ARBA" id="ARBA00023015"/>
    </source>
</evidence>
<sequence length="249" mass="27504">MDAINRTSSEPYYQQLGRILEQRIKSKELSPGQRLPSESDLCRTFDLSRSTVRETLRSLQEQGLIRMIPRRGAFVAERNSGDWMLQVTRGFFESEVDGTRTVDTTVFRSGLEPLPREASDALGLEPGAAGFILERLRCLDGKPAVYSTNFMPPEVGAVLAGTDVLRGTQSLNQTLRAAGYQISSARREVAAVGAPELPARFLGLDVRDPVLLIRSLSRGTDGRPFDYYRSYARSDVVTIAVEAQAMDGD</sequence>
<evidence type="ECO:0000313" key="5">
    <source>
        <dbReference type="EMBL" id="SCM75031.1"/>
    </source>
</evidence>
<dbReference type="Pfam" id="PF07702">
    <property type="entry name" value="UTRA"/>
    <property type="match status" value="1"/>
</dbReference>
<accession>A0A212LBU1</accession>
<dbReference type="InterPro" id="IPR028978">
    <property type="entry name" value="Chorismate_lyase_/UTRA_dom_sf"/>
</dbReference>
<dbReference type="EMBL" id="FMJD01000005">
    <property type="protein sequence ID" value="SCM75031.1"/>
    <property type="molecule type" value="Genomic_DNA"/>
</dbReference>
<name>A0A212LBU1_9HYPH</name>
<dbReference type="InterPro" id="IPR036390">
    <property type="entry name" value="WH_DNA-bd_sf"/>
</dbReference>
<reference evidence="5" key="1">
    <citation type="submission" date="2016-08" db="EMBL/GenBank/DDBJ databases">
        <authorList>
            <person name="Seilhamer J.J."/>
        </authorList>
    </citation>
    <scope>NUCLEOTIDE SEQUENCE</scope>
    <source>
        <strain evidence="5">86</strain>
    </source>
</reference>
<dbReference type="PROSITE" id="PS50949">
    <property type="entry name" value="HTH_GNTR"/>
    <property type="match status" value="1"/>
</dbReference>
<evidence type="ECO:0000256" key="2">
    <source>
        <dbReference type="ARBA" id="ARBA00023125"/>
    </source>
</evidence>
<dbReference type="GO" id="GO:0003677">
    <property type="term" value="F:DNA binding"/>
    <property type="evidence" value="ECO:0007669"/>
    <property type="project" value="UniProtKB-KW"/>
</dbReference>
<dbReference type="SMART" id="SM00345">
    <property type="entry name" value="HTH_GNTR"/>
    <property type="match status" value="1"/>
</dbReference>
<organism evidence="5">
    <name type="scientific">uncultured Pleomorphomonas sp</name>
    <dbReference type="NCBI Taxonomy" id="442121"/>
    <lineage>
        <taxon>Bacteria</taxon>
        <taxon>Pseudomonadati</taxon>
        <taxon>Pseudomonadota</taxon>
        <taxon>Alphaproteobacteria</taxon>
        <taxon>Hyphomicrobiales</taxon>
        <taxon>Pleomorphomonadaceae</taxon>
        <taxon>Pleomorphomonas</taxon>
        <taxon>environmental samples</taxon>
    </lineage>
</organism>
<dbReference type="SUPFAM" id="SSF64288">
    <property type="entry name" value="Chorismate lyase-like"/>
    <property type="match status" value="1"/>
</dbReference>
<proteinExistence type="predicted"/>